<dbReference type="RefSeq" id="WP_138727785.1">
    <property type="nucleotide sequence ID" value="NZ_SRMP02000001.1"/>
</dbReference>
<protein>
    <submittedName>
        <fullName evidence="1">ATP-binding protein</fullName>
    </submittedName>
</protein>
<keyword evidence="1" id="KW-0067">ATP-binding</keyword>
<dbReference type="InterPro" id="IPR011042">
    <property type="entry name" value="6-blade_b-propeller_TolB-like"/>
</dbReference>
<dbReference type="GO" id="GO:0005524">
    <property type="term" value="F:ATP binding"/>
    <property type="evidence" value="ECO:0007669"/>
    <property type="project" value="UniProtKB-KW"/>
</dbReference>
<comment type="caution">
    <text evidence="1">The sequence shown here is derived from an EMBL/GenBank/DDBJ whole genome shotgun (WGS) entry which is preliminary data.</text>
</comment>
<keyword evidence="2" id="KW-1185">Reference proteome</keyword>
<dbReference type="Proteomes" id="UP001517367">
    <property type="component" value="Unassembled WGS sequence"/>
</dbReference>
<evidence type="ECO:0000313" key="2">
    <source>
        <dbReference type="Proteomes" id="UP001517367"/>
    </source>
</evidence>
<organism evidence="1 2">
    <name type="scientific">Pedobacter helvus</name>
    <dbReference type="NCBI Taxonomy" id="2563444"/>
    <lineage>
        <taxon>Bacteria</taxon>
        <taxon>Pseudomonadati</taxon>
        <taxon>Bacteroidota</taxon>
        <taxon>Sphingobacteriia</taxon>
        <taxon>Sphingobacteriales</taxon>
        <taxon>Sphingobacteriaceae</taxon>
        <taxon>Pedobacter</taxon>
    </lineage>
</organism>
<dbReference type="EMBL" id="SRMP02000001">
    <property type="protein sequence ID" value="MFN0290197.1"/>
    <property type="molecule type" value="Genomic_DNA"/>
</dbReference>
<dbReference type="SUPFAM" id="SSF63829">
    <property type="entry name" value="Calcium-dependent phosphotriesterase"/>
    <property type="match status" value="1"/>
</dbReference>
<proteinExistence type="predicted"/>
<keyword evidence="1" id="KW-0547">Nucleotide-binding</keyword>
<reference evidence="1 2" key="1">
    <citation type="submission" date="2024-12" db="EMBL/GenBank/DDBJ databases">
        <authorList>
            <person name="Hu S."/>
        </authorList>
    </citation>
    <scope>NUCLEOTIDE SEQUENCE [LARGE SCALE GENOMIC DNA]</scope>
    <source>
        <strain evidence="1 2">P-25</strain>
    </source>
</reference>
<sequence>MRTNIFLIAFTISTAAFTSAKSQIKLSAPIWEANKNLHIPESVLYRGDTKELYVSLIDGAGNVKDGKGGIAILNLDGSMKNPEWITGLNAPKGLAIYKNTLYIADITAVVSVDIPSGKIKSKLEIDGAVFLNDITVDDKGTLYISDTRTNKIYEVKNNSYSLYLANVTSANGLKWIKRDLFVLAGTELWKINDKKQVTVIAKSLEKVGDGIEPIGNGDFIVTCWAGIIYHVKADGTLHKLLDVQAIMNTADLGYNAKDKIIYIPTFNQNSVIAYQLK</sequence>
<accession>A0ABW9JCW2</accession>
<dbReference type="Gene3D" id="2.120.10.30">
    <property type="entry name" value="TolB, C-terminal domain"/>
    <property type="match status" value="1"/>
</dbReference>
<name>A0ABW9JCW2_9SPHI</name>
<evidence type="ECO:0000313" key="1">
    <source>
        <dbReference type="EMBL" id="MFN0290197.1"/>
    </source>
</evidence>
<gene>
    <name evidence="1" type="ORF">E5L68_002280</name>
</gene>